<proteinExistence type="predicted"/>
<name>A0AAV9W489_9PEZI</name>
<comment type="caution">
    <text evidence="2">The sequence shown here is derived from an EMBL/GenBank/DDBJ whole genome shotgun (WGS) entry which is preliminary data.</text>
</comment>
<gene>
    <name evidence="2" type="ORF">TWF481_010826</name>
</gene>
<reference evidence="2 3" key="1">
    <citation type="submission" date="2023-08" db="EMBL/GenBank/DDBJ databases">
        <authorList>
            <person name="Palmer J.M."/>
        </authorList>
    </citation>
    <scope>NUCLEOTIDE SEQUENCE [LARGE SCALE GENOMIC DNA]</scope>
    <source>
        <strain evidence="2 3">TWF481</strain>
    </source>
</reference>
<feature type="compositionally biased region" description="Polar residues" evidence="1">
    <location>
        <begin position="508"/>
        <end position="519"/>
    </location>
</feature>
<feature type="compositionally biased region" description="Basic and acidic residues" evidence="1">
    <location>
        <begin position="84"/>
        <end position="101"/>
    </location>
</feature>
<protein>
    <submittedName>
        <fullName evidence="2">Uncharacterized protein</fullName>
    </submittedName>
</protein>
<evidence type="ECO:0000256" key="1">
    <source>
        <dbReference type="SAM" id="MobiDB-lite"/>
    </source>
</evidence>
<feature type="region of interest" description="Disordered" evidence="1">
    <location>
        <begin position="488"/>
        <end position="554"/>
    </location>
</feature>
<feature type="compositionally biased region" description="Basic and acidic residues" evidence="1">
    <location>
        <begin position="55"/>
        <end position="64"/>
    </location>
</feature>
<dbReference type="EMBL" id="JAVHJL010000007">
    <property type="protein sequence ID" value="KAK6500483.1"/>
    <property type="molecule type" value="Genomic_DNA"/>
</dbReference>
<dbReference type="Proteomes" id="UP001370758">
    <property type="component" value="Unassembled WGS sequence"/>
</dbReference>
<keyword evidence="3" id="KW-1185">Reference proteome</keyword>
<feature type="compositionally biased region" description="Low complexity" evidence="1">
    <location>
        <begin position="520"/>
        <end position="554"/>
    </location>
</feature>
<organism evidence="2 3">
    <name type="scientific">Arthrobotrys musiformis</name>
    <dbReference type="NCBI Taxonomy" id="47236"/>
    <lineage>
        <taxon>Eukaryota</taxon>
        <taxon>Fungi</taxon>
        <taxon>Dikarya</taxon>
        <taxon>Ascomycota</taxon>
        <taxon>Pezizomycotina</taxon>
        <taxon>Orbiliomycetes</taxon>
        <taxon>Orbiliales</taxon>
        <taxon>Orbiliaceae</taxon>
        <taxon>Arthrobotrys</taxon>
    </lineage>
</organism>
<dbReference type="AlphaFoldDB" id="A0AAV9W489"/>
<feature type="compositionally biased region" description="Basic and acidic residues" evidence="1">
    <location>
        <begin position="133"/>
        <end position="150"/>
    </location>
</feature>
<accession>A0AAV9W489</accession>
<evidence type="ECO:0000313" key="2">
    <source>
        <dbReference type="EMBL" id="KAK6500483.1"/>
    </source>
</evidence>
<feature type="region of interest" description="Disordered" evidence="1">
    <location>
        <begin position="1"/>
        <end position="160"/>
    </location>
</feature>
<feature type="compositionally biased region" description="Low complexity" evidence="1">
    <location>
        <begin position="488"/>
        <end position="498"/>
    </location>
</feature>
<sequence length="670" mass="74527">MTWEPRAENWPKGLDTDTVETKSSNQNYQRPPARTPPKLVDDQDNFSFLTTTSNDEDRNLEKGNGRGGESTVEKVAIKNNNKGENVDQDRGVGKSDGKTEGEGIANGKCGGINKEGNKREENEAAAGETDEGKDERKDEGKDDQGKDENKTTAAEEEYKDNQILPNKKALQRTSKIEITQCYASGDLKVIAKRNGDIDGPSFLVSSHTLSMASEMWKVSIYPRPGLHPALAYETKPGGSNFFNVAESIYLGQKIKTMAIAEEDTFVLDIIFRILHFQTDKIPTQISFGLLRRIAVVCNRYGCGKALNPWSQLWMKSYQSYAASPRFEDWIFIAKALHYKDIRSREISRVLVSESSSRSLCGNYFLRDMRLFGSHGQIPGVPVPKAEIYVKYLPEEFLAYVTRERSEAVKTIVMLLRQFVTDLIPNQARPPPKFCRDEACSDIAVGSFIRSLKKTGLWPLLNLGTPCEWHGSVQELVARIEKLEMTTFTRSDSSATSTTRKGLSPEGIASTTSQAPSTSVSSNASDPAPATSTSSSTSGSLLEPTSTTNKSSDNSTIARLFGPTFTFGQSVAGSSNVKPFNPTWPTATPTTGANPFDLFSRPFIKQNNRDYDLHSLWLPDCETNLYRHPAFEGKASTGKSNRKYIHTETSRDHYFPFREKSEHVRIHVHDS</sequence>
<evidence type="ECO:0000313" key="3">
    <source>
        <dbReference type="Proteomes" id="UP001370758"/>
    </source>
</evidence>